<reference evidence="1 2" key="1">
    <citation type="journal article" date="2009" name="PLoS Genet.">
        <title>Genomic analysis of the basal lineage fungus Rhizopus oryzae reveals a whole-genome duplication.</title>
        <authorList>
            <person name="Ma L.-J."/>
            <person name="Ibrahim A.S."/>
            <person name="Skory C."/>
            <person name="Grabherr M.G."/>
            <person name="Burger G."/>
            <person name="Butler M."/>
            <person name="Elias M."/>
            <person name="Idnurm A."/>
            <person name="Lang B.F."/>
            <person name="Sone T."/>
            <person name="Abe A."/>
            <person name="Calvo S.E."/>
            <person name="Corrochano L.M."/>
            <person name="Engels R."/>
            <person name="Fu J."/>
            <person name="Hansberg W."/>
            <person name="Kim J.-M."/>
            <person name="Kodira C.D."/>
            <person name="Koehrsen M.J."/>
            <person name="Liu B."/>
            <person name="Miranda-Saavedra D."/>
            <person name="O'Leary S."/>
            <person name="Ortiz-Castellanos L."/>
            <person name="Poulter R."/>
            <person name="Rodriguez-Romero J."/>
            <person name="Ruiz-Herrera J."/>
            <person name="Shen Y.-Q."/>
            <person name="Zeng Q."/>
            <person name="Galagan J."/>
            <person name="Birren B.W."/>
            <person name="Cuomo C.A."/>
            <person name="Wickes B.L."/>
        </authorList>
    </citation>
    <scope>NUCLEOTIDE SEQUENCE [LARGE SCALE GENOMIC DNA]</scope>
    <source>
        <strain evidence="2">RA 99-880 / ATCC MYA-4621 / FGSC 9543 / NRRL 43880</strain>
    </source>
</reference>
<dbReference type="EMBL" id="CH476740">
    <property type="protein sequence ID" value="EIE86387.1"/>
    <property type="molecule type" value="Genomic_DNA"/>
</dbReference>
<evidence type="ECO:0000313" key="2">
    <source>
        <dbReference type="Proteomes" id="UP000009138"/>
    </source>
</evidence>
<organism evidence="1 2">
    <name type="scientific">Rhizopus delemar (strain RA 99-880 / ATCC MYA-4621 / FGSC 9543 / NRRL 43880)</name>
    <name type="common">Mucormycosis agent</name>
    <name type="synonym">Rhizopus arrhizus var. delemar</name>
    <dbReference type="NCBI Taxonomy" id="246409"/>
    <lineage>
        <taxon>Eukaryota</taxon>
        <taxon>Fungi</taxon>
        <taxon>Fungi incertae sedis</taxon>
        <taxon>Mucoromycota</taxon>
        <taxon>Mucoromycotina</taxon>
        <taxon>Mucoromycetes</taxon>
        <taxon>Mucorales</taxon>
        <taxon>Mucorineae</taxon>
        <taxon>Rhizopodaceae</taxon>
        <taxon>Rhizopus</taxon>
    </lineage>
</organism>
<name>I1CD57_RHIO9</name>
<accession>I1CD57</accession>
<dbReference type="AlphaFoldDB" id="I1CD57"/>
<dbReference type="GeneID" id="93618063"/>
<evidence type="ECO:0000313" key="1">
    <source>
        <dbReference type="EMBL" id="EIE86387.1"/>
    </source>
</evidence>
<gene>
    <name evidence="1" type="ORF">RO3G_11098</name>
</gene>
<dbReference type="RefSeq" id="XP_067521783.1">
    <property type="nucleotide sequence ID" value="XM_067665682.1"/>
</dbReference>
<protein>
    <submittedName>
        <fullName evidence="1">Uncharacterized protein</fullName>
    </submittedName>
</protein>
<sequence length="64" mass="7184">MVSTQSNMLVNDNVNANKEEVNKELEIEQEQAFDDDIDPQLWKSLAEASTSSAVEAEIRNNMQA</sequence>
<dbReference type="Proteomes" id="UP000009138">
    <property type="component" value="Unassembled WGS sequence"/>
</dbReference>
<keyword evidence="2" id="KW-1185">Reference proteome</keyword>
<proteinExistence type="predicted"/>
<dbReference type="InParanoid" id="I1CD57"/>
<dbReference type="VEuPathDB" id="FungiDB:RO3G_11098"/>